<protein>
    <recommendedName>
        <fullName evidence="1">VOC domain-containing protein</fullName>
    </recommendedName>
</protein>
<dbReference type="PANTHER" id="PTHR33993:SF14">
    <property type="entry name" value="GB|AAF24581.1"/>
    <property type="match status" value="1"/>
</dbReference>
<dbReference type="CDD" id="cd07247">
    <property type="entry name" value="SgaA_N_like"/>
    <property type="match status" value="2"/>
</dbReference>
<dbReference type="Pfam" id="PF00903">
    <property type="entry name" value="Glyoxalase"/>
    <property type="match status" value="1"/>
</dbReference>
<keyword evidence="3" id="KW-1185">Reference proteome</keyword>
<dbReference type="Proteomes" id="UP000266906">
    <property type="component" value="Unassembled WGS sequence"/>
</dbReference>
<dbReference type="InterPro" id="IPR029068">
    <property type="entry name" value="Glyas_Bleomycin-R_OHBP_Dase"/>
</dbReference>
<feature type="domain" description="VOC" evidence="1">
    <location>
        <begin position="144"/>
        <end position="256"/>
    </location>
</feature>
<proteinExistence type="predicted"/>
<dbReference type="InterPro" id="IPR052164">
    <property type="entry name" value="Anthracycline_SecMetBiosynth"/>
</dbReference>
<gene>
    <name evidence="2" type="ORF">EDD38_6269</name>
</gene>
<organism evidence="2 3">
    <name type="scientific">Kitasatospora cineracea</name>
    <dbReference type="NCBI Taxonomy" id="88074"/>
    <lineage>
        <taxon>Bacteria</taxon>
        <taxon>Bacillati</taxon>
        <taxon>Actinomycetota</taxon>
        <taxon>Actinomycetes</taxon>
        <taxon>Kitasatosporales</taxon>
        <taxon>Streptomycetaceae</taxon>
        <taxon>Kitasatospora</taxon>
    </lineage>
</organism>
<evidence type="ECO:0000313" key="3">
    <source>
        <dbReference type="Proteomes" id="UP000266906"/>
    </source>
</evidence>
<dbReference type="Gene3D" id="3.10.180.10">
    <property type="entry name" value="2,3-Dihydroxybiphenyl 1,2-Dioxygenase, domain 1"/>
    <property type="match status" value="2"/>
</dbReference>
<name>A0A3N4RCK5_9ACTN</name>
<sequence>MGDEPTVKITEPSPGAPCWVELATEDPAAARVFYHELFGWRAETAADEQARGYTRLYLGEQLVAGLGGLLRPGRATAWTIGFHTADADSTADEIADADGRLIVPPTDAPGRGRFTVAADPTGAVFATWQPAGLHGVDLRDEPGALGWVELATRDPRAAAEFYARVFGWSVNTGEMYTEFGLGGRDFGGMMDMSDQFPAEVLPYWMPYFAVADVDLGAERAALLGATVTLPPTDVPDGPRLAVLRDPQGAVFGIHVAEEGDGK</sequence>
<dbReference type="InterPro" id="IPR037523">
    <property type="entry name" value="VOC_core"/>
</dbReference>
<dbReference type="EMBL" id="RKQG01000002">
    <property type="protein sequence ID" value="RPE29119.1"/>
    <property type="molecule type" value="Genomic_DNA"/>
</dbReference>
<reference evidence="2 3" key="1">
    <citation type="submission" date="2018-11" db="EMBL/GenBank/DDBJ databases">
        <title>Sequencing the genomes of 1000 actinobacteria strains.</title>
        <authorList>
            <person name="Klenk H.-P."/>
        </authorList>
    </citation>
    <scope>NUCLEOTIDE SEQUENCE [LARGE SCALE GENOMIC DNA]</scope>
    <source>
        <strain evidence="2 3">DSM 44781</strain>
    </source>
</reference>
<accession>A0A3N4RCK5</accession>
<dbReference type="AlphaFoldDB" id="A0A3N4RCK5"/>
<dbReference type="SUPFAM" id="SSF54593">
    <property type="entry name" value="Glyoxalase/Bleomycin resistance protein/Dihydroxybiphenyl dioxygenase"/>
    <property type="match status" value="2"/>
</dbReference>
<dbReference type="InterPro" id="IPR041581">
    <property type="entry name" value="Glyoxalase_6"/>
</dbReference>
<comment type="caution">
    <text evidence="2">The sequence shown here is derived from an EMBL/GenBank/DDBJ whole genome shotgun (WGS) entry which is preliminary data.</text>
</comment>
<dbReference type="PANTHER" id="PTHR33993">
    <property type="entry name" value="GLYOXALASE-RELATED"/>
    <property type="match status" value="1"/>
</dbReference>
<dbReference type="PROSITE" id="PS51819">
    <property type="entry name" value="VOC"/>
    <property type="match status" value="2"/>
</dbReference>
<feature type="domain" description="VOC" evidence="1">
    <location>
        <begin position="16"/>
        <end position="130"/>
    </location>
</feature>
<dbReference type="Pfam" id="PF18029">
    <property type="entry name" value="Glyoxalase_6"/>
    <property type="match status" value="1"/>
</dbReference>
<evidence type="ECO:0000313" key="2">
    <source>
        <dbReference type="EMBL" id="RPE29119.1"/>
    </source>
</evidence>
<dbReference type="InterPro" id="IPR004360">
    <property type="entry name" value="Glyas_Fos-R_dOase_dom"/>
</dbReference>
<evidence type="ECO:0000259" key="1">
    <source>
        <dbReference type="PROSITE" id="PS51819"/>
    </source>
</evidence>